<protein>
    <recommendedName>
        <fullName evidence="9">ABC transmembrane type-1 domain-containing protein</fullName>
    </recommendedName>
</protein>
<dbReference type="Gene3D" id="1.10.3720.10">
    <property type="entry name" value="MetI-like"/>
    <property type="match status" value="1"/>
</dbReference>
<dbReference type="GO" id="GO:0005886">
    <property type="term" value="C:plasma membrane"/>
    <property type="evidence" value="ECO:0007669"/>
    <property type="project" value="UniProtKB-SubCell"/>
</dbReference>
<feature type="domain" description="ABC transmembrane type-1" evidence="9">
    <location>
        <begin position="85"/>
        <end position="272"/>
    </location>
</feature>
<evidence type="ECO:0000256" key="4">
    <source>
        <dbReference type="ARBA" id="ARBA00022475"/>
    </source>
</evidence>
<evidence type="ECO:0000256" key="7">
    <source>
        <dbReference type="ARBA" id="ARBA00023136"/>
    </source>
</evidence>
<keyword evidence="3" id="KW-0813">Transport</keyword>
<feature type="transmembrane region" description="Helical" evidence="8">
    <location>
        <begin position="29"/>
        <end position="54"/>
    </location>
</feature>
<evidence type="ECO:0000256" key="1">
    <source>
        <dbReference type="ARBA" id="ARBA00004651"/>
    </source>
</evidence>
<comment type="similarity">
    <text evidence="2">Belongs to the binding-protein-dependent transport system permease family. CysTW subfamily.</text>
</comment>
<dbReference type="PANTHER" id="PTHR43848">
    <property type="entry name" value="PUTRESCINE TRANSPORT SYSTEM PERMEASE PROTEIN POTI"/>
    <property type="match status" value="1"/>
</dbReference>
<evidence type="ECO:0000256" key="2">
    <source>
        <dbReference type="ARBA" id="ARBA00007069"/>
    </source>
</evidence>
<evidence type="ECO:0000313" key="10">
    <source>
        <dbReference type="EMBL" id="KKM08173.1"/>
    </source>
</evidence>
<dbReference type="AlphaFoldDB" id="A0A0F9KAJ1"/>
<evidence type="ECO:0000256" key="3">
    <source>
        <dbReference type="ARBA" id="ARBA00022448"/>
    </source>
</evidence>
<keyword evidence="4" id="KW-1003">Cell membrane</keyword>
<sequence>MTVNGQTANTFNVQKIAKRSASVSKLSKAFLLVFSIFVYIFLYGPLITMILMSFNNSKVQGLPIVGLTMRWYVELFQDHELWIALLRSFIVSVGSVVIAIIVGLSSAFLLNKYNFPGKQLYKSIILFPLIIPGVILGIALLSTFNILGIKASLITVMIGHSTFVIPLIVFLLLNRLDRMDPNMEHASLDLGANRFQTFRHITLPLIGTALLGGGLLGFTLSFDEIILTYFLIGPRATLPVKIYQMIRIGFTPEINAIFTILLCFTLFLLVVSTKIILKKK</sequence>
<evidence type="ECO:0000256" key="5">
    <source>
        <dbReference type="ARBA" id="ARBA00022692"/>
    </source>
</evidence>
<feature type="transmembrane region" description="Helical" evidence="8">
    <location>
        <begin position="81"/>
        <end position="111"/>
    </location>
</feature>
<dbReference type="PROSITE" id="PS50928">
    <property type="entry name" value="ABC_TM1"/>
    <property type="match status" value="1"/>
</dbReference>
<name>A0A0F9KAJ1_9ZZZZ</name>
<evidence type="ECO:0000259" key="9">
    <source>
        <dbReference type="PROSITE" id="PS50928"/>
    </source>
</evidence>
<comment type="caution">
    <text evidence="10">The sequence shown here is derived from an EMBL/GenBank/DDBJ whole genome shotgun (WGS) entry which is preliminary data.</text>
</comment>
<keyword evidence="6 8" id="KW-1133">Transmembrane helix</keyword>
<keyword evidence="5 8" id="KW-0812">Transmembrane</keyword>
<comment type="subcellular location">
    <subcellularLocation>
        <location evidence="1">Cell membrane</location>
        <topology evidence="1">Multi-pass membrane protein</topology>
    </subcellularLocation>
</comment>
<reference evidence="10" key="1">
    <citation type="journal article" date="2015" name="Nature">
        <title>Complex archaea that bridge the gap between prokaryotes and eukaryotes.</title>
        <authorList>
            <person name="Spang A."/>
            <person name="Saw J.H."/>
            <person name="Jorgensen S.L."/>
            <person name="Zaremba-Niedzwiedzka K."/>
            <person name="Martijn J."/>
            <person name="Lind A.E."/>
            <person name="van Eijk R."/>
            <person name="Schleper C."/>
            <person name="Guy L."/>
            <person name="Ettema T.J."/>
        </authorList>
    </citation>
    <scope>NUCLEOTIDE SEQUENCE</scope>
</reference>
<dbReference type="CDD" id="cd06261">
    <property type="entry name" value="TM_PBP2"/>
    <property type="match status" value="1"/>
</dbReference>
<dbReference type="InterPro" id="IPR000515">
    <property type="entry name" value="MetI-like"/>
</dbReference>
<feature type="transmembrane region" description="Helical" evidence="8">
    <location>
        <begin position="153"/>
        <end position="173"/>
    </location>
</feature>
<feature type="transmembrane region" description="Helical" evidence="8">
    <location>
        <begin position="254"/>
        <end position="277"/>
    </location>
</feature>
<dbReference type="SUPFAM" id="SSF161098">
    <property type="entry name" value="MetI-like"/>
    <property type="match status" value="1"/>
</dbReference>
<dbReference type="InterPro" id="IPR051789">
    <property type="entry name" value="Bact_Polyamine_Transport"/>
</dbReference>
<dbReference type="GO" id="GO:0055085">
    <property type="term" value="P:transmembrane transport"/>
    <property type="evidence" value="ECO:0007669"/>
    <property type="project" value="InterPro"/>
</dbReference>
<dbReference type="Pfam" id="PF00528">
    <property type="entry name" value="BPD_transp_1"/>
    <property type="match status" value="1"/>
</dbReference>
<accession>A0A0F9KAJ1</accession>
<feature type="transmembrane region" description="Helical" evidence="8">
    <location>
        <begin position="201"/>
        <end position="222"/>
    </location>
</feature>
<keyword evidence="7 8" id="KW-0472">Membrane</keyword>
<evidence type="ECO:0000256" key="6">
    <source>
        <dbReference type="ARBA" id="ARBA00022989"/>
    </source>
</evidence>
<feature type="transmembrane region" description="Helical" evidence="8">
    <location>
        <begin position="123"/>
        <end position="147"/>
    </location>
</feature>
<proteinExistence type="inferred from homology"/>
<dbReference type="PANTHER" id="PTHR43848:SF2">
    <property type="entry name" value="PUTRESCINE TRANSPORT SYSTEM PERMEASE PROTEIN POTI"/>
    <property type="match status" value="1"/>
</dbReference>
<dbReference type="InterPro" id="IPR035906">
    <property type="entry name" value="MetI-like_sf"/>
</dbReference>
<evidence type="ECO:0000256" key="8">
    <source>
        <dbReference type="SAM" id="Phobius"/>
    </source>
</evidence>
<gene>
    <name evidence="10" type="ORF">LCGC14_1726520</name>
</gene>
<organism evidence="10">
    <name type="scientific">marine sediment metagenome</name>
    <dbReference type="NCBI Taxonomy" id="412755"/>
    <lineage>
        <taxon>unclassified sequences</taxon>
        <taxon>metagenomes</taxon>
        <taxon>ecological metagenomes</taxon>
    </lineage>
</organism>
<dbReference type="EMBL" id="LAZR01015608">
    <property type="protein sequence ID" value="KKM08173.1"/>
    <property type="molecule type" value="Genomic_DNA"/>
</dbReference>